<reference evidence="2" key="1">
    <citation type="submission" date="2019-11" db="UniProtKB">
        <authorList>
            <consortium name="WormBaseParasite"/>
        </authorList>
    </citation>
    <scope>IDENTIFICATION</scope>
</reference>
<sequence length="367" mass="38740">MFFVWSPGDRICALRNSTKWRAANHYTPLDRCRRTGSPPVPALATSLPSPRPRCEPESCLPSCGDLQQRLSVQRGHGSGPALRVRPVPAGDVSPGGDVRAGGAKEDEAGPEQVQVQADVATRGPGRRPTAPLQGHNGDGVLLPRRKRKIARLPGVTGAAPQAPSRCLLSSPSLLPRAGESHLPERRVSKPPEAVLERPKSTMLLGRSRVTPAVDHQHQQPTTRRAPPREAPGTARGGRRLQPASAKASSSHANPRGTTPRPGHACGVQVCEGWLPPPPPTLPPQPLPTPPPPLPPPTPPPPSSPPPSLTPPPPSLAPPPLPTPPLPPPPLSTCQIRVKRELIAKIVPRQSAAAAVEARVMCEPGRGH</sequence>
<evidence type="ECO:0000256" key="1">
    <source>
        <dbReference type="SAM" id="MobiDB-lite"/>
    </source>
</evidence>
<dbReference type="AlphaFoldDB" id="A0A5K3FCD2"/>
<feature type="compositionally biased region" description="Basic and acidic residues" evidence="1">
    <location>
        <begin position="178"/>
        <end position="199"/>
    </location>
</feature>
<protein>
    <submittedName>
        <fullName evidence="2">WH2 domain-containing protein</fullName>
    </submittedName>
</protein>
<evidence type="ECO:0000313" key="2">
    <source>
        <dbReference type="WBParaSite" id="MCU_007030-RB"/>
    </source>
</evidence>
<feature type="region of interest" description="Disordered" evidence="1">
    <location>
        <begin position="154"/>
        <end position="332"/>
    </location>
</feature>
<feature type="compositionally biased region" description="Pro residues" evidence="1">
    <location>
        <begin position="274"/>
        <end position="330"/>
    </location>
</feature>
<accession>A0A5K3FCD2</accession>
<name>A0A5K3FCD2_MESCO</name>
<proteinExistence type="predicted"/>
<organism evidence="2">
    <name type="scientific">Mesocestoides corti</name>
    <name type="common">Flatworm</name>
    <dbReference type="NCBI Taxonomy" id="53468"/>
    <lineage>
        <taxon>Eukaryota</taxon>
        <taxon>Metazoa</taxon>
        <taxon>Spiralia</taxon>
        <taxon>Lophotrochozoa</taxon>
        <taxon>Platyhelminthes</taxon>
        <taxon>Cestoda</taxon>
        <taxon>Eucestoda</taxon>
        <taxon>Cyclophyllidea</taxon>
        <taxon>Mesocestoididae</taxon>
        <taxon>Mesocestoides</taxon>
    </lineage>
</organism>
<feature type="region of interest" description="Disordered" evidence="1">
    <location>
        <begin position="73"/>
        <end position="140"/>
    </location>
</feature>
<dbReference type="PRINTS" id="PR01217">
    <property type="entry name" value="PRICHEXTENSN"/>
</dbReference>
<feature type="compositionally biased region" description="Polar residues" evidence="1">
    <location>
        <begin position="246"/>
        <end position="256"/>
    </location>
</feature>
<dbReference type="WBParaSite" id="MCU_007030-RB">
    <property type="protein sequence ID" value="MCU_007030-RB"/>
    <property type="gene ID" value="MCU_007030"/>
</dbReference>
<feature type="compositionally biased region" description="Low complexity" evidence="1">
    <location>
        <begin position="163"/>
        <end position="176"/>
    </location>
</feature>